<comment type="caution">
    <text evidence="2">The sequence shown here is derived from an EMBL/GenBank/DDBJ whole genome shotgun (WGS) entry which is preliminary data.</text>
</comment>
<protein>
    <recommendedName>
        <fullName evidence="1">YjiS-like domain-containing protein</fullName>
    </recommendedName>
</protein>
<accession>A0A0F9V2A0</accession>
<dbReference type="Pfam" id="PF06568">
    <property type="entry name" value="YjiS-like"/>
    <property type="match status" value="1"/>
</dbReference>
<proteinExistence type="predicted"/>
<dbReference type="InterPro" id="IPR009506">
    <property type="entry name" value="YjiS-like"/>
</dbReference>
<evidence type="ECO:0000259" key="1">
    <source>
        <dbReference type="Pfam" id="PF06568"/>
    </source>
</evidence>
<dbReference type="EMBL" id="LAZR01000047">
    <property type="protein sequence ID" value="KKN99370.1"/>
    <property type="molecule type" value="Genomic_DNA"/>
</dbReference>
<feature type="domain" description="YjiS-like" evidence="1">
    <location>
        <begin position="32"/>
        <end position="62"/>
    </location>
</feature>
<organism evidence="2">
    <name type="scientific">marine sediment metagenome</name>
    <dbReference type="NCBI Taxonomy" id="412755"/>
    <lineage>
        <taxon>unclassified sequences</taxon>
        <taxon>metagenomes</taxon>
        <taxon>ecological metagenomes</taxon>
    </lineage>
</organism>
<reference evidence="2" key="1">
    <citation type="journal article" date="2015" name="Nature">
        <title>Complex archaea that bridge the gap between prokaryotes and eukaryotes.</title>
        <authorList>
            <person name="Spang A."/>
            <person name="Saw J.H."/>
            <person name="Jorgensen S.L."/>
            <person name="Zaremba-Niedzwiedzka K."/>
            <person name="Martijn J."/>
            <person name="Lind A.E."/>
            <person name="van Eijk R."/>
            <person name="Schleper C."/>
            <person name="Guy L."/>
            <person name="Ettema T.J."/>
        </authorList>
    </citation>
    <scope>NUCLEOTIDE SEQUENCE</scope>
</reference>
<gene>
    <name evidence="2" type="ORF">LCGC14_0138140</name>
</gene>
<dbReference type="AlphaFoldDB" id="A0A0F9V2A0"/>
<name>A0A0F9V2A0_9ZZZZ</name>
<evidence type="ECO:0000313" key="2">
    <source>
        <dbReference type="EMBL" id="KKN99370.1"/>
    </source>
</evidence>
<sequence>MSYTSTYTAAPVAGLMPKLRMSLNAFRAYSADQRAKRQTFRELSAMNDRDLADIGVARGEIRHIASQAVALR</sequence>